<gene>
    <name evidence="3" type="primary">LOC119638597</name>
</gene>
<dbReference type="KEGG" id="gfs:119638597"/>
<keyword evidence="3" id="KW-0808">Transferase</keyword>
<evidence type="ECO:0000313" key="3">
    <source>
        <dbReference type="RefSeq" id="XP_037891392.1"/>
    </source>
</evidence>
<organism evidence="2 3">
    <name type="scientific">Glossina fuscipes</name>
    <dbReference type="NCBI Taxonomy" id="7396"/>
    <lineage>
        <taxon>Eukaryota</taxon>
        <taxon>Metazoa</taxon>
        <taxon>Ecdysozoa</taxon>
        <taxon>Arthropoda</taxon>
        <taxon>Hexapoda</taxon>
        <taxon>Insecta</taxon>
        <taxon>Pterygota</taxon>
        <taxon>Neoptera</taxon>
        <taxon>Endopterygota</taxon>
        <taxon>Diptera</taxon>
        <taxon>Brachycera</taxon>
        <taxon>Muscomorpha</taxon>
        <taxon>Hippoboscoidea</taxon>
        <taxon>Glossinidae</taxon>
        <taxon>Glossina</taxon>
    </lineage>
</organism>
<dbReference type="GO" id="GO:0016301">
    <property type="term" value="F:kinase activity"/>
    <property type="evidence" value="ECO:0007669"/>
    <property type="project" value="UniProtKB-KW"/>
</dbReference>
<sequence>MDVIEFLGNTQKKNIKNSIQQRIQEKLKDYEKNLKRRQRRLRDLLEADYIQYNEEILWLINERVKESFQKRIEWLNMQRLERERAEVELLKLKQQQRELENCEKWRHYQTRELLLETKESQLYQIEEKKMRQENEKLIEDMWVTVMDRVRKEREYQEYYESKLRHVISGLDQEKNQKISQEFKEMCLLQSNQLKQESQAESQRFAQLDARKRKDEKLLDVMKKQQQTKELEQQILENSQREYCLKRNELTEDLKQQFVDNQELLNDLQEREKEKIRNNEWHKCYLAYCLNEKRDKIREEAEFNELYRGTGCVLVANKKQPYSKAQSSSKDLTFITSAMSELSRRPEYGTMINIALYHTVDVFALKLNVDISVENVSFQSARYEAFTSVHKNEGWLGGFTPPEVLG</sequence>
<name>A0A9C6DTZ4_9MUSC</name>
<evidence type="ECO:0000313" key="2">
    <source>
        <dbReference type="Proteomes" id="UP000092443"/>
    </source>
</evidence>
<evidence type="ECO:0000256" key="1">
    <source>
        <dbReference type="SAM" id="Coils"/>
    </source>
</evidence>
<feature type="coiled-coil region" evidence="1">
    <location>
        <begin position="213"/>
        <end position="278"/>
    </location>
</feature>
<keyword evidence="3" id="KW-0418">Kinase</keyword>
<proteinExistence type="predicted"/>
<accession>A0A9C6DTZ4</accession>
<keyword evidence="1" id="KW-0175">Coiled coil</keyword>
<reference evidence="3" key="1">
    <citation type="submission" date="2025-08" db="UniProtKB">
        <authorList>
            <consortium name="RefSeq"/>
        </authorList>
    </citation>
    <scope>IDENTIFICATION</scope>
    <source>
        <tissue evidence="3">Whole body pupa</tissue>
    </source>
</reference>
<keyword evidence="2" id="KW-1185">Reference proteome</keyword>
<dbReference type="GeneID" id="119638597"/>
<dbReference type="RefSeq" id="XP_037891392.1">
    <property type="nucleotide sequence ID" value="XM_038035464.1"/>
</dbReference>
<dbReference type="Proteomes" id="UP000092443">
    <property type="component" value="Unplaced"/>
</dbReference>
<dbReference type="AlphaFoldDB" id="A0A9C6DTZ4"/>
<feature type="coiled-coil region" evidence="1">
    <location>
        <begin position="20"/>
        <end position="47"/>
    </location>
</feature>
<protein>
    <submittedName>
        <fullName evidence="3">Probable serine/threonine-protein kinase irlF</fullName>
    </submittedName>
</protein>
<feature type="coiled-coil region" evidence="1">
    <location>
        <begin position="75"/>
        <end position="135"/>
    </location>
</feature>